<dbReference type="SUPFAM" id="SSF57829">
    <property type="entry name" value="Zn-binding ribosomal proteins"/>
    <property type="match status" value="1"/>
</dbReference>
<comment type="similarity">
    <text evidence="1 5">Belongs to the bacterial ribosomal protein bL33 family.</text>
</comment>
<reference evidence="8" key="1">
    <citation type="journal article" date="2019" name="Int. J. Syst. Evol. Microbiol.">
        <title>The Global Catalogue of Microorganisms (GCM) 10K type strain sequencing project: providing services to taxonomists for standard genome sequencing and annotation.</title>
        <authorList>
            <consortium name="The Broad Institute Genomics Platform"/>
            <consortium name="The Broad Institute Genome Sequencing Center for Infectious Disease"/>
            <person name="Wu L."/>
            <person name="Ma J."/>
        </authorList>
    </citation>
    <scope>NUCLEOTIDE SEQUENCE [LARGE SCALE GENOMIC DNA]</scope>
    <source>
        <strain evidence="8">JCM 16259</strain>
    </source>
</reference>
<dbReference type="NCBIfam" id="NF001860">
    <property type="entry name" value="PRK00595.1"/>
    <property type="match status" value="1"/>
</dbReference>
<dbReference type="HAMAP" id="MF_00294">
    <property type="entry name" value="Ribosomal_bL33"/>
    <property type="match status" value="1"/>
</dbReference>
<evidence type="ECO:0000256" key="6">
    <source>
        <dbReference type="SAM" id="MobiDB-lite"/>
    </source>
</evidence>
<evidence type="ECO:0000256" key="3">
    <source>
        <dbReference type="ARBA" id="ARBA00023274"/>
    </source>
</evidence>
<dbReference type="PROSITE" id="PS00582">
    <property type="entry name" value="RIBOSOMAL_L33"/>
    <property type="match status" value="1"/>
</dbReference>
<gene>
    <name evidence="5" type="primary">rpmG</name>
    <name evidence="7" type="ORF">GCM10009858_00150</name>
</gene>
<dbReference type="NCBIfam" id="TIGR01023">
    <property type="entry name" value="rpmG_bact"/>
    <property type="match status" value="1"/>
</dbReference>
<dbReference type="Gene3D" id="2.20.28.120">
    <property type="entry name" value="Ribosomal protein L33"/>
    <property type="match status" value="1"/>
</dbReference>
<evidence type="ECO:0000313" key="8">
    <source>
        <dbReference type="Proteomes" id="UP001500730"/>
    </source>
</evidence>
<evidence type="ECO:0000256" key="5">
    <source>
        <dbReference type="HAMAP-Rule" id="MF_00294"/>
    </source>
</evidence>
<dbReference type="Proteomes" id="UP001500730">
    <property type="component" value="Unassembled WGS sequence"/>
</dbReference>
<sequence>MSPREPGTRDAPRDTRRKTTEHPSTFPKEQVAVASKSTDVRPKITMACVDCKDRNYITKKNRRNNPDRLAMNKFCPKCGKHTEHRETR</sequence>
<feature type="compositionally biased region" description="Basic and acidic residues" evidence="6">
    <location>
        <begin position="1"/>
        <end position="21"/>
    </location>
</feature>
<evidence type="ECO:0000313" key="7">
    <source>
        <dbReference type="EMBL" id="GAA2467017.1"/>
    </source>
</evidence>
<organism evidence="7 8">
    <name type="scientific">Terrabacter carboxydivorans</name>
    <dbReference type="NCBI Taxonomy" id="619730"/>
    <lineage>
        <taxon>Bacteria</taxon>
        <taxon>Bacillati</taxon>
        <taxon>Actinomycetota</taxon>
        <taxon>Actinomycetes</taxon>
        <taxon>Micrococcales</taxon>
        <taxon>Intrasporangiaceae</taxon>
        <taxon>Terrabacter</taxon>
    </lineage>
</organism>
<dbReference type="InterPro" id="IPR038584">
    <property type="entry name" value="Ribosomal_bL33_sf"/>
</dbReference>
<dbReference type="PANTHER" id="PTHR43168">
    <property type="entry name" value="50S RIBOSOMAL PROTEIN L33, CHLOROPLASTIC"/>
    <property type="match status" value="1"/>
</dbReference>
<evidence type="ECO:0000256" key="2">
    <source>
        <dbReference type="ARBA" id="ARBA00022980"/>
    </source>
</evidence>
<accession>A0ABP5XVX3</accession>
<dbReference type="NCBIfam" id="NF001764">
    <property type="entry name" value="PRK00504.1"/>
    <property type="match status" value="1"/>
</dbReference>
<evidence type="ECO:0000256" key="4">
    <source>
        <dbReference type="ARBA" id="ARBA00035176"/>
    </source>
</evidence>
<keyword evidence="3 5" id="KW-0687">Ribonucleoprotein</keyword>
<keyword evidence="8" id="KW-1185">Reference proteome</keyword>
<name>A0ABP5XVX3_9MICO</name>
<feature type="region of interest" description="Disordered" evidence="6">
    <location>
        <begin position="1"/>
        <end position="38"/>
    </location>
</feature>
<dbReference type="PANTHER" id="PTHR43168:SF2">
    <property type="entry name" value="LARGE RIBOSOMAL SUBUNIT PROTEIN BL33C"/>
    <property type="match status" value="1"/>
</dbReference>
<dbReference type="InterPro" id="IPR018264">
    <property type="entry name" value="Ribosomal_bL33_CS"/>
</dbReference>
<protein>
    <recommendedName>
        <fullName evidence="4 5">Large ribosomal subunit protein bL33</fullName>
    </recommendedName>
</protein>
<evidence type="ECO:0000256" key="1">
    <source>
        <dbReference type="ARBA" id="ARBA00007596"/>
    </source>
</evidence>
<keyword evidence="2 5" id="KW-0689">Ribosomal protein</keyword>
<dbReference type="EMBL" id="BAAARE010000001">
    <property type="protein sequence ID" value="GAA2467017.1"/>
    <property type="molecule type" value="Genomic_DNA"/>
</dbReference>
<dbReference type="InterPro" id="IPR001705">
    <property type="entry name" value="Ribosomal_bL33"/>
</dbReference>
<proteinExistence type="inferred from homology"/>
<dbReference type="Pfam" id="PF00471">
    <property type="entry name" value="Ribosomal_L33"/>
    <property type="match status" value="1"/>
</dbReference>
<comment type="caution">
    <text evidence="7">The sequence shown here is derived from an EMBL/GenBank/DDBJ whole genome shotgun (WGS) entry which is preliminary data.</text>
</comment>
<dbReference type="InterPro" id="IPR011332">
    <property type="entry name" value="Ribosomal_zn-bd"/>
</dbReference>